<name>A0A1F6AV53_9BACT</name>
<comment type="caution">
    <text evidence="1">The sequence shown here is derived from an EMBL/GenBank/DDBJ whole genome shotgun (WGS) entry which is preliminary data.</text>
</comment>
<accession>A0A1F6AV53</accession>
<proteinExistence type="predicted"/>
<dbReference type="Proteomes" id="UP000178305">
    <property type="component" value="Unassembled WGS sequence"/>
</dbReference>
<dbReference type="AlphaFoldDB" id="A0A1F6AV53"/>
<protein>
    <submittedName>
        <fullName evidence="1">Uncharacterized protein</fullName>
    </submittedName>
</protein>
<organism evidence="1 2">
    <name type="scientific">Candidatus Gottesmanbacteria bacterium RIFCSPLOWO2_01_FULL_48_11</name>
    <dbReference type="NCBI Taxonomy" id="1798395"/>
    <lineage>
        <taxon>Bacteria</taxon>
        <taxon>Candidatus Gottesmaniibacteriota</taxon>
    </lineage>
</organism>
<sequence length="131" mass="14325">MGSAVVWLKQFNKIYSTRPRTKAGVFISMANNIERRHQNVNNATGRVAGQFLLNGDPRGGGGGYCEKTVVTFYKAVDLSDDEIFATLGVADDGERTPYELLRAAVKPQQMTKIVTFDKSGRPSSTELLPLG</sequence>
<evidence type="ECO:0000313" key="2">
    <source>
        <dbReference type="Proteomes" id="UP000178305"/>
    </source>
</evidence>
<gene>
    <name evidence="1" type="ORF">A3A64_03425</name>
</gene>
<evidence type="ECO:0000313" key="1">
    <source>
        <dbReference type="EMBL" id="OGG28373.1"/>
    </source>
</evidence>
<dbReference type="EMBL" id="MFJY01000012">
    <property type="protein sequence ID" value="OGG28373.1"/>
    <property type="molecule type" value="Genomic_DNA"/>
</dbReference>
<reference evidence="1 2" key="1">
    <citation type="journal article" date="2016" name="Nat. Commun.">
        <title>Thousands of microbial genomes shed light on interconnected biogeochemical processes in an aquifer system.</title>
        <authorList>
            <person name="Anantharaman K."/>
            <person name="Brown C.T."/>
            <person name="Hug L.A."/>
            <person name="Sharon I."/>
            <person name="Castelle C.J."/>
            <person name="Probst A.J."/>
            <person name="Thomas B.C."/>
            <person name="Singh A."/>
            <person name="Wilkins M.J."/>
            <person name="Karaoz U."/>
            <person name="Brodie E.L."/>
            <person name="Williams K.H."/>
            <person name="Hubbard S.S."/>
            <person name="Banfield J.F."/>
        </authorList>
    </citation>
    <scope>NUCLEOTIDE SEQUENCE [LARGE SCALE GENOMIC DNA]</scope>
</reference>